<dbReference type="EMBL" id="CADEAL010002345">
    <property type="protein sequence ID" value="CAB1439859.1"/>
    <property type="molecule type" value="Genomic_DNA"/>
</dbReference>
<dbReference type="PANTHER" id="PTHR45784:SF3">
    <property type="entry name" value="C-TYPE LECTIN DOMAIN FAMILY 4 MEMBER K-LIKE-RELATED"/>
    <property type="match status" value="1"/>
</dbReference>
<dbReference type="SMART" id="SM00034">
    <property type="entry name" value="CLECT"/>
    <property type="match status" value="2"/>
</dbReference>
<name>A0A9N7UYT2_PLEPL</name>
<dbReference type="AlphaFoldDB" id="A0A9N7UYT2"/>
<dbReference type="InterPro" id="IPR016187">
    <property type="entry name" value="CTDL_fold"/>
</dbReference>
<evidence type="ECO:0000256" key="1">
    <source>
        <dbReference type="ARBA" id="ARBA00023157"/>
    </source>
</evidence>
<dbReference type="InterPro" id="IPR016186">
    <property type="entry name" value="C-type_lectin-like/link_sf"/>
</dbReference>
<dbReference type="Gene3D" id="3.10.100.10">
    <property type="entry name" value="Mannose-Binding Protein A, subunit A"/>
    <property type="match status" value="2"/>
</dbReference>
<protein>
    <recommendedName>
        <fullName evidence="3">C-type lectin domain-containing protein</fullName>
    </recommendedName>
</protein>
<dbReference type="SUPFAM" id="SSF56436">
    <property type="entry name" value="C-type lectin-like"/>
    <property type="match status" value="2"/>
</dbReference>
<feature type="signal peptide" evidence="2">
    <location>
        <begin position="1"/>
        <end position="16"/>
    </location>
</feature>
<comment type="caution">
    <text evidence="4">The sequence shown here is derived from an EMBL/GenBank/DDBJ whole genome shotgun (WGS) entry which is preliminary data.</text>
</comment>
<dbReference type="InterPro" id="IPR001304">
    <property type="entry name" value="C-type_lectin-like"/>
</dbReference>
<proteinExistence type="predicted"/>
<organism evidence="4 5">
    <name type="scientific">Pleuronectes platessa</name>
    <name type="common">European plaice</name>
    <dbReference type="NCBI Taxonomy" id="8262"/>
    <lineage>
        <taxon>Eukaryota</taxon>
        <taxon>Metazoa</taxon>
        <taxon>Chordata</taxon>
        <taxon>Craniata</taxon>
        <taxon>Vertebrata</taxon>
        <taxon>Euteleostomi</taxon>
        <taxon>Actinopterygii</taxon>
        <taxon>Neopterygii</taxon>
        <taxon>Teleostei</taxon>
        <taxon>Neoteleostei</taxon>
        <taxon>Acanthomorphata</taxon>
        <taxon>Carangaria</taxon>
        <taxon>Pleuronectiformes</taxon>
        <taxon>Pleuronectoidei</taxon>
        <taxon>Pleuronectidae</taxon>
        <taxon>Pleuronectes</taxon>
    </lineage>
</organism>
<dbReference type="PANTHER" id="PTHR45784">
    <property type="entry name" value="C-TYPE LECTIN DOMAIN FAMILY 20 MEMBER A-RELATED"/>
    <property type="match status" value="1"/>
</dbReference>
<feature type="domain" description="C-type lectin" evidence="3">
    <location>
        <begin position="25"/>
        <end position="136"/>
    </location>
</feature>
<evidence type="ECO:0000256" key="2">
    <source>
        <dbReference type="SAM" id="SignalP"/>
    </source>
</evidence>
<evidence type="ECO:0000313" key="5">
    <source>
        <dbReference type="Proteomes" id="UP001153269"/>
    </source>
</evidence>
<evidence type="ECO:0000259" key="3">
    <source>
        <dbReference type="PROSITE" id="PS50041"/>
    </source>
</evidence>
<feature type="chain" id="PRO_5040156487" description="C-type lectin domain-containing protein" evidence="2">
    <location>
        <begin position="17"/>
        <end position="327"/>
    </location>
</feature>
<gene>
    <name evidence="4" type="ORF">PLEPLA_LOCUS27623</name>
</gene>
<accession>A0A9N7UYT2</accession>
<sequence length="327" mass="37640">MEGIFIGVLCLSGCLTFSTCLLHQYHFVSDVMNWTEAQSYCREKYTDLATIENTEEMKKLKDTVSAAGNSSEVWIGLYSHIDWKWSDGFNQSGAEYRSWHSGYPINFAANHLCVVKAFNGRWFDYYCHEQCPFVCYNGTLEDSHFVLVNQAKNWSEAQRHCREHYTDLATVTNDADNNKTQIVIIPLYRAWIGLYRDPQIYWSDGSNYSFSSWYQGFNPLGSMKVICGVADLDQGGKWRLFSCEERKPFVCYSVPTVKTLVKMRVKLEDSSVNLTDSAVKQQILKQLQDRLKENGLSGVTLKWKEQADGKVFQKEEKGSDKKKKTEL</sequence>
<keyword evidence="1" id="KW-1015">Disulfide bond</keyword>
<dbReference type="Pfam" id="PF00059">
    <property type="entry name" value="Lectin_C"/>
    <property type="match status" value="2"/>
</dbReference>
<dbReference type="Proteomes" id="UP001153269">
    <property type="component" value="Unassembled WGS sequence"/>
</dbReference>
<reference evidence="4" key="1">
    <citation type="submission" date="2020-03" db="EMBL/GenBank/DDBJ databases">
        <authorList>
            <person name="Weist P."/>
        </authorList>
    </citation>
    <scope>NUCLEOTIDE SEQUENCE</scope>
</reference>
<feature type="domain" description="C-type lectin" evidence="3">
    <location>
        <begin position="140"/>
        <end position="252"/>
    </location>
</feature>
<dbReference type="PROSITE" id="PS00615">
    <property type="entry name" value="C_TYPE_LECTIN_1"/>
    <property type="match status" value="1"/>
</dbReference>
<keyword evidence="2" id="KW-0732">Signal</keyword>
<evidence type="ECO:0000313" key="4">
    <source>
        <dbReference type="EMBL" id="CAB1439859.1"/>
    </source>
</evidence>
<dbReference type="InterPro" id="IPR018378">
    <property type="entry name" value="C-type_lectin_CS"/>
</dbReference>
<keyword evidence="5" id="KW-1185">Reference proteome</keyword>
<dbReference type="PROSITE" id="PS50041">
    <property type="entry name" value="C_TYPE_LECTIN_2"/>
    <property type="match status" value="2"/>
</dbReference>